<dbReference type="Gene3D" id="1.20.1250.20">
    <property type="entry name" value="MFS general substrate transporter like domains"/>
    <property type="match status" value="2"/>
</dbReference>
<dbReference type="PANTHER" id="PTHR11360:SF317">
    <property type="entry name" value="MAJOR FACILITATOR SUPERFAMILY (MFS) PROFILE DOMAIN-CONTAINING PROTEIN-RELATED"/>
    <property type="match status" value="1"/>
</dbReference>
<evidence type="ECO:0000313" key="2">
    <source>
        <dbReference type="EMBL" id="GMI28940.1"/>
    </source>
</evidence>
<evidence type="ECO:0000313" key="3">
    <source>
        <dbReference type="Proteomes" id="UP001165082"/>
    </source>
</evidence>
<dbReference type="Proteomes" id="UP001165082">
    <property type="component" value="Unassembled WGS sequence"/>
</dbReference>
<evidence type="ECO:0008006" key="4">
    <source>
        <dbReference type="Google" id="ProtNLM"/>
    </source>
</evidence>
<dbReference type="InterPro" id="IPR011701">
    <property type="entry name" value="MFS"/>
</dbReference>
<dbReference type="InterPro" id="IPR050327">
    <property type="entry name" value="Proton-linked_MCT"/>
</dbReference>
<feature type="transmembrane region" description="Helical" evidence="1">
    <location>
        <begin position="329"/>
        <end position="348"/>
    </location>
</feature>
<keyword evidence="3" id="KW-1185">Reference proteome</keyword>
<feature type="transmembrane region" description="Helical" evidence="1">
    <location>
        <begin position="21"/>
        <end position="40"/>
    </location>
</feature>
<gene>
    <name evidence="2" type="ORF">TrRE_jg1868</name>
</gene>
<accession>A0A9W7FZ86</accession>
<dbReference type="InterPro" id="IPR036259">
    <property type="entry name" value="MFS_trans_sf"/>
</dbReference>
<comment type="caution">
    <text evidence="2">The sequence shown here is derived from an EMBL/GenBank/DDBJ whole genome shotgun (WGS) entry which is preliminary data.</text>
</comment>
<keyword evidence="1" id="KW-1133">Transmembrane helix</keyword>
<dbReference type="Pfam" id="PF07690">
    <property type="entry name" value="MFS_1"/>
    <property type="match status" value="1"/>
</dbReference>
<proteinExistence type="predicted"/>
<feature type="transmembrane region" description="Helical" evidence="1">
    <location>
        <begin position="118"/>
        <end position="137"/>
    </location>
</feature>
<evidence type="ECO:0000256" key="1">
    <source>
        <dbReference type="SAM" id="Phobius"/>
    </source>
</evidence>
<feature type="transmembrane region" description="Helical" evidence="1">
    <location>
        <begin position="60"/>
        <end position="81"/>
    </location>
</feature>
<dbReference type="GO" id="GO:0022857">
    <property type="term" value="F:transmembrane transporter activity"/>
    <property type="evidence" value="ECO:0007669"/>
    <property type="project" value="InterPro"/>
</dbReference>
<dbReference type="OrthoDB" id="410267at2759"/>
<organism evidence="2 3">
    <name type="scientific">Triparma retinervis</name>
    <dbReference type="NCBI Taxonomy" id="2557542"/>
    <lineage>
        <taxon>Eukaryota</taxon>
        <taxon>Sar</taxon>
        <taxon>Stramenopiles</taxon>
        <taxon>Ochrophyta</taxon>
        <taxon>Bolidophyceae</taxon>
        <taxon>Parmales</taxon>
        <taxon>Triparmaceae</taxon>
        <taxon>Triparma</taxon>
    </lineage>
</organism>
<protein>
    <recommendedName>
        <fullName evidence="4">MFS transporter</fullName>
    </recommendedName>
</protein>
<dbReference type="EMBL" id="BRXZ01008638">
    <property type="protein sequence ID" value="GMI28940.1"/>
    <property type="molecule type" value="Genomic_DNA"/>
</dbReference>
<reference evidence="2" key="1">
    <citation type="submission" date="2022-07" db="EMBL/GenBank/DDBJ databases">
        <title>Genome analysis of Parmales, a sister group of diatoms, reveals the evolutionary specialization of diatoms from phago-mixotrophs to photoautotrophs.</title>
        <authorList>
            <person name="Ban H."/>
            <person name="Sato S."/>
            <person name="Yoshikawa S."/>
            <person name="Kazumasa Y."/>
            <person name="Nakamura Y."/>
            <person name="Ichinomiya M."/>
            <person name="Saitoh K."/>
            <person name="Sato N."/>
            <person name="Blanc-Mathieu R."/>
            <person name="Endo H."/>
            <person name="Kuwata A."/>
            <person name="Ogata H."/>
        </authorList>
    </citation>
    <scope>NUCLEOTIDE SEQUENCE</scope>
</reference>
<dbReference type="PANTHER" id="PTHR11360">
    <property type="entry name" value="MONOCARBOXYLATE TRANSPORTER"/>
    <property type="match status" value="1"/>
</dbReference>
<keyword evidence="1" id="KW-0812">Transmembrane</keyword>
<dbReference type="AlphaFoldDB" id="A0A9W7FZ86"/>
<keyword evidence="1" id="KW-0472">Membrane</keyword>
<feature type="transmembrane region" description="Helical" evidence="1">
    <location>
        <begin position="368"/>
        <end position="386"/>
    </location>
</feature>
<dbReference type="SUPFAM" id="SSF103473">
    <property type="entry name" value="MFS general substrate transporter"/>
    <property type="match status" value="1"/>
</dbReference>
<feature type="transmembrane region" description="Helical" evidence="1">
    <location>
        <begin position="149"/>
        <end position="170"/>
    </location>
</feature>
<sequence length="560" mass="57974">MSSEADKSADDTNRWSVIPPAALVEMSVGAIYCYSMFQLPLSTLSGVVCPAPDDFTTSEIIPVFSMAAGGLGLSSAALGSWVDKVGPVKAGTIGSLCWFSGLMTCAAASHLHSLPLLYLGYGGLGGAAWGLLYMTPVSATMKWFPDRRGLATGLTLSAFGAGAAIAPPLIDFFTTMHFVAPEFLGAASEVALTTLPDGSQSLTSDPSTKVVVATASDAAKVGLSEGVYKLGTGDSGATGAFASLACIYGGVSLACSQFMKAPPPGWLPKGYEVDEDSTAGTKIGVPADIAVRTHQFPLLWMTIFGNAIGGLALISSSKMIMTDIWGANLPNVVTASFATGYVAALGSANSFGRLTWAIASDKVGRKNAYSVFALGLPVMAGTPYLIKTAIESGESSAVFPLGMFIGGSTFVIANYGGIFSILPAYIADLYGSKYSNSIHGAALTAWSASAVCGPMGLALLRSRAEKNAIEDLVNNLGDGKFEEAFGASTDKMDSLIESKTLTISRLMEVSDPSTIDPTPTLYDDVFYAGAGFIAAAAIANQLLKPPNVQQLIEKSNKKKN</sequence>
<feature type="transmembrane region" description="Helical" evidence="1">
    <location>
        <begin position="298"/>
        <end position="317"/>
    </location>
</feature>
<name>A0A9W7FZ86_9STRA</name>
<feature type="transmembrane region" description="Helical" evidence="1">
    <location>
        <begin position="398"/>
        <end position="426"/>
    </location>
</feature>